<name>A0A9W9ZA34_9CNID</name>
<reference evidence="2" key="1">
    <citation type="submission" date="2023-01" db="EMBL/GenBank/DDBJ databases">
        <title>Genome assembly of the deep-sea coral Lophelia pertusa.</title>
        <authorList>
            <person name="Herrera S."/>
            <person name="Cordes E."/>
        </authorList>
    </citation>
    <scope>NUCLEOTIDE SEQUENCE</scope>
    <source>
        <strain evidence="2">USNM1676648</strain>
        <tissue evidence="2">Polyp</tissue>
    </source>
</reference>
<accession>A0A9W9ZA34</accession>
<keyword evidence="1" id="KW-1133">Transmembrane helix</keyword>
<dbReference type="Proteomes" id="UP001163046">
    <property type="component" value="Unassembled WGS sequence"/>
</dbReference>
<keyword evidence="1" id="KW-0812">Transmembrane</keyword>
<evidence type="ECO:0000256" key="1">
    <source>
        <dbReference type="SAM" id="Phobius"/>
    </source>
</evidence>
<comment type="caution">
    <text evidence="2">The sequence shown here is derived from an EMBL/GenBank/DDBJ whole genome shotgun (WGS) entry which is preliminary data.</text>
</comment>
<organism evidence="2 3">
    <name type="scientific">Desmophyllum pertusum</name>
    <dbReference type="NCBI Taxonomy" id="174260"/>
    <lineage>
        <taxon>Eukaryota</taxon>
        <taxon>Metazoa</taxon>
        <taxon>Cnidaria</taxon>
        <taxon>Anthozoa</taxon>
        <taxon>Hexacorallia</taxon>
        <taxon>Scleractinia</taxon>
        <taxon>Caryophylliina</taxon>
        <taxon>Caryophylliidae</taxon>
        <taxon>Desmophyllum</taxon>
    </lineage>
</organism>
<keyword evidence="1" id="KW-0472">Membrane</keyword>
<keyword evidence="3" id="KW-1185">Reference proteome</keyword>
<dbReference type="AlphaFoldDB" id="A0A9W9ZA34"/>
<sequence>MAAAVATTMATAVVTATMTAAMATFLTFLWYRLGLQWLQFELRNFALTAAWPHTRPLAKAFLWRLLAALTTWIVNTCSKGDWECHRVATTTTTSASTSTSSTATAVMAHMWASKATATIAASAES</sequence>
<protein>
    <submittedName>
        <fullName evidence="2">Uncharacterized protein</fullName>
    </submittedName>
</protein>
<evidence type="ECO:0000313" key="2">
    <source>
        <dbReference type="EMBL" id="KAJ7377956.1"/>
    </source>
</evidence>
<feature type="transmembrane region" description="Helical" evidence="1">
    <location>
        <begin position="12"/>
        <end position="33"/>
    </location>
</feature>
<gene>
    <name evidence="2" type="ORF">OS493_025272</name>
</gene>
<evidence type="ECO:0000313" key="3">
    <source>
        <dbReference type="Proteomes" id="UP001163046"/>
    </source>
</evidence>
<proteinExistence type="predicted"/>
<dbReference type="EMBL" id="MU826370">
    <property type="protein sequence ID" value="KAJ7377956.1"/>
    <property type="molecule type" value="Genomic_DNA"/>
</dbReference>